<dbReference type="Pfam" id="PF16162">
    <property type="entry name" value="KwaB"/>
    <property type="match status" value="1"/>
</dbReference>
<keyword evidence="2" id="KW-1185">Reference proteome</keyword>
<dbReference type="AlphaFoldDB" id="A0A7W8CVD1"/>
<dbReference type="RefSeq" id="WP_183736503.1">
    <property type="nucleotide sequence ID" value="NZ_JACHHE010000007.1"/>
</dbReference>
<evidence type="ECO:0000313" key="1">
    <source>
        <dbReference type="EMBL" id="MBB5181099.1"/>
    </source>
</evidence>
<accession>A0A7W8CVD1</accession>
<evidence type="ECO:0000313" key="2">
    <source>
        <dbReference type="Proteomes" id="UP000525923"/>
    </source>
</evidence>
<name>A0A7W8CVD1_9BACL</name>
<gene>
    <name evidence="1" type="ORF">HNQ44_002564</name>
</gene>
<sequence>MTLNDENNFVNKIIKMTDEKIGELDLQVNLVSKAPTTDVLFFSKKELLDEKLRLWLKKNIIASLKKLQVSEGLDKKFYISNYSHELTKPDYIAKLEVESDEDLKDKSNKLLTSLTHNSPDFLDKKASFQVIKLSDDQNSLHIIYYRGVKVSSIQKKHAKKMPAVRDRDQLIIQDSDVIEFGGSIELFLQNSSMYILNPRTLEYTFNYDDHIKKQRDKNLQSITHMSFFDTNSNIDEFVEISSRYILSRGLASISSETLEALEESFEDRCVELKDIKDRIPTDEDKKQEYLKKFESLWPLYEHIDIENKKIRFNPEYEITPLLHFFSDKIVESFLTKKIKTEVS</sequence>
<dbReference type="EMBL" id="JACHHE010000007">
    <property type="protein sequence ID" value="MBB5181099.1"/>
    <property type="molecule type" value="Genomic_DNA"/>
</dbReference>
<comment type="caution">
    <text evidence="1">The sequence shown here is derived from an EMBL/GenBank/DDBJ whole genome shotgun (WGS) entry which is preliminary data.</text>
</comment>
<protein>
    <recommendedName>
        <fullName evidence="3">DUF4868 domain-containing protein</fullName>
    </recommendedName>
</protein>
<dbReference type="InterPro" id="IPR032359">
    <property type="entry name" value="KwaB-like"/>
</dbReference>
<proteinExistence type="predicted"/>
<organism evidence="1 2">
    <name type="scientific">Planococcus koreensis</name>
    <dbReference type="NCBI Taxonomy" id="112331"/>
    <lineage>
        <taxon>Bacteria</taxon>
        <taxon>Bacillati</taxon>
        <taxon>Bacillota</taxon>
        <taxon>Bacilli</taxon>
        <taxon>Bacillales</taxon>
        <taxon>Caryophanaceae</taxon>
        <taxon>Planococcus</taxon>
    </lineage>
</organism>
<dbReference type="Proteomes" id="UP000525923">
    <property type="component" value="Unassembled WGS sequence"/>
</dbReference>
<evidence type="ECO:0008006" key="3">
    <source>
        <dbReference type="Google" id="ProtNLM"/>
    </source>
</evidence>
<reference evidence="1 2" key="1">
    <citation type="submission" date="2020-08" db="EMBL/GenBank/DDBJ databases">
        <title>Genomic Encyclopedia of Type Strains, Phase IV (KMG-IV): sequencing the most valuable type-strain genomes for metagenomic binning, comparative biology and taxonomic classification.</title>
        <authorList>
            <person name="Goeker M."/>
        </authorList>
    </citation>
    <scope>NUCLEOTIDE SEQUENCE [LARGE SCALE GENOMIC DNA]</scope>
    <source>
        <strain evidence="1 2">DSM 15895</strain>
    </source>
</reference>